<keyword evidence="5" id="KW-1185">Reference proteome</keyword>
<dbReference type="Pfam" id="PF02974">
    <property type="entry name" value="Inh"/>
    <property type="match status" value="1"/>
</dbReference>
<protein>
    <submittedName>
        <fullName evidence="4">AprI/Inh family metalloprotease inhibitor</fullName>
    </submittedName>
</protein>
<accession>A0ABW3YW53</accession>
<sequence>MRKVMLPAGCVLALLAGIWSLDGASLPDVDPVISGSVHNDAPAGDKLFAVTNVEAETACAVSRGEKLTNRSMRLAAARGCEQVWPGLSHVVTWTETGDGTVVLSDAAGGAVLTLSEGDGMAYEAIDPSNAVITLNAAD</sequence>
<dbReference type="Proteomes" id="UP001597173">
    <property type="component" value="Unassembled WGS sequence"/>
</dbReference>
<dbReference type="Gene3D" id="2.40.128.10">
    <property type="match status" value="1"/>
</dbReference>
<evidence type="ECO:0000313" key="4">
    <source>
        <dbReference type="EMBL" id="MFD1328090.1"/>
    </source>
</evidence>
<keyword evidence="1 2" id="KW-0732">Signal</keyword>
<name>A0ABW3YW53_MYCRA</name>
<proteinExistence type="predicted"/>
<dbReference type="EMBL" id="JBHTNF010000004">
    <property type="protein sequence ID" value="MFD1328090.1"/>
    <property type="molecule type" value="Genomic_DNA"/>
</dbReference>
<dbReference type="InterPro" id="IPR016085">
    <property type="entry name" value="Protease_inh_B-barrel_dom"/>
</dbReference>
<evidence type="ECO:0000256" key="1">
    <source>
        <dbReference type="ARBA" id="ARBA00022729"/>
    </source>
</evidence>
<feature type="domain" description="Alkaline proteinase inhibitor/ Outer membrane lipoprotein Omp19" evidence="3">
    <location>
        <begin position="51"/>
        <end position="135"/>
    </location>
</feature>
<evidence type="ECO:0000313" key="5">
    <source>
        <dbReference type="Proteomes" id="UP001597173"/>
    </source>
</evidence>
<keyword evidence="4" id="KW-0481">Metalloenzyme inhibitor</keyword>
<feature type="signal peptide" evidence="2">
    <location>
        <begin position="1"/>
        <end position="24"/>
    </location>
</feature>
<dbReference type="GO" id="GO:0030414">
    <property type="term" value="F:peptidase inhibitor activity"/>
    <property type="evidence" value="ECO:0007669"/>
    <property type="project" value="UniProtKB-KW"/>
</dbReference>
<evidence type="ECO:0000256" key="2">
    <source>
        <dbReference type="SAM" id="SignalP"/>
    </source>
</evidence>
<evidence type="ECO:0000259" key="3">
    <source>
        <dbReference type="Pfam" id="PF02974"/>
    </source>
</evidence>
<gene>
    <name evidence="4" type="ORF">ACFQ33_09305</name>
</gene>
<dbReference type="InterPro" id="IPR021140">
    <property type="entry name" value="Inh/Omp19"/>
</dbReference>
<organism evidence="4 5">
    <name type="scientific">Mycoplana ramosa</name>
    <name type="common">Mycoplana bullata</name>
    <dbReference type="NCBI Taxonomy" id="40837"/>
    <lineage>
        <taxon>Bacteria</taxon>
        <taxon>Pseudomonadati</taxon>
        <taxon>Pseudomonadota</taxon>
        <taxon>Alphaproteobacteria</taxon>
        <taxon>Hyphomicrobiales</taxon>
        <taxon>Rhizobiaceae</taxon>
        <taxon>Mycoplana</taxon>
    </lineage>
</organism>
<reference evidence="5" key="1">
    <citation type="journal article" date="2019" name="Int. J. Syst. Evol. Microbiol.">
        <title>The Global Catalogue of Microorganisms (GCM) 10K type strain sequencing project: providing services to taxonomists for standard genome sequencing and annotation.</title>
        <authorList>
            <consortium name="The Broad Institute Genomics Platform"/>
            <consortium name="The Broad Institute Genome Sequencing Center for Infectious Disease"/>
            <person name="Wu L."/>
            <person name="Ma J."/>
        </authorList>
    </citation>
    <scope>NUCLEOTIDE SEQUENCE [LARGE SCALE GENOMIC DNA]</scope>
    <source>
        <strain evidence="5">CCUG 55609</strain>
    </source>
</reference>
<dbReference type="RefSeq" id="WP_374837625.1">
    <property type="nucleotide sequence ID" value="NZ_JBHEEW010000005.1"/>
</dbReference>
<keyword evidence="4" id="KW-0483">Metalloprotease inhibitor</keyword>
<keyword evidence="4" id="KW-0646">Protease inhibitor</keyword>
<dbReference type="SUPFAM" id="SSF50882">
    <property type="entry name" value="beta-Barrel protease inhibitors"/>
    <property type="match status" value="1"/>
</dbReference>
<comment type="caution">
    <text evidence="4">The sequence shown here is derived from an EMBL/GenBank/DDBJ whole genome shotgun (WGS) entry which is preliminary data.</text>
</comment>
<feature type="chain" id="PRO_5045418887" evidence="2">
    <location>
        <begin position="25"/>
        <end position="138"/>
    </location>
</feature>